<protein>
    <submittedName>
        <fullName evidence="2">Uncharacterized protein</fullName>
    </submittedName>
</protein>
<reference evidence="2" key="1">
    <citation type="submission" date="2021-03" db="EMBL/GenBank/DDBJ databases">
        <authorList>
            <person name="Li Z."/>
            <person name="Yang C."/>
        </authorList>
    </citation>
    <scope>NUCLEOTIDE SEQUENCE</scope>
    <source>
        <strain evidence="2">Dzin_1.0</strain>
        <tissue evidence="2">Leaf</tissue>
    </source>
</reference>
<dbReference type="AlphaFoldDB" id="A0A9D5HBN0"/>
<proteinExistence type="predicted"/>
<dbReference type="OrthoDB" id="1925835at2759"/>
<dbReference type="EMBL" id="JAGGNH010000006">
    <property type="protein sequence ID" value="KAJ0970427.1"/>
    <property type="molecule type" value="Genomic_DNA"/>
</dbReference>
<evidence type="ECO:0000256" key="1">
    <source>
        <dbReference type="SAM" id="MobiDB-lite"/>
    </source>
</evidence>
<feature type="compositionally biased region" description="Basic and acidic residues" evidence="1">
    <location>
        <begin position="84"/>
        <end position="105"/>
    </location>
</feature>
<feature type="region of interest" description="Disordered" evidence="1">
    <location>
        <begin position="243"/>
        <end position="278"/>
    </location>
</feature>
<accession>A0A9D5HBN0</accession>
<feature type="compositionally biased region" description="Low complexity" evidence="1">
    <location>
        <begin position="303"/>
        <end position="312"/>
    </location>
</feature>
<dbReference type="GO" id="GO:0007142">
    <property type="term" value="P:male meiosis II"/>
    <property type="evidence" value="ECO:0007669"/>
    <property type="project" value="InterPro"/>
</dbReference>
<gene>
    <name evidence="2" type="ORF">J5N97_023304</name>
</gene>
<feature type="region of interest" description="Disordered" evidence="1">
    <location>
        <begin position="84"/>
        <end position="193"/>
    </location>
</feature>
<reference evidence="2" key="2">
    <citation type="journal article" date="2022" name="Hortic Res">
        <title>The genome of Dioscorea zingiberensis sheds light on the biosynthesis, origin and evolution of the medicinally important diosgenin saponins.</title>
        <authorList>
            <person name="Li Y."/>
            <person name="Tan C."/>
            <person name="Li Z."/>
            <person name="Guo J."/>
            <person name="Li S."/>
            <person name="Chen X."/>
            <person name="Wang C."/>
            <person name="Dai X."/>
            <person name="Yang H."/>
            <person name="Song W."/>
            <person name="Hou L."/>
            <person name="Xu J."/>
            <person name="Tong Z."/>
            <person name="Xu A."/>
            <person name="Yuan X."/>
            <person name="Wang W."/>
            <person name="Yang Q."/>
            <person name="Chen L."/>
            <person name="Sun Z."/>
            <person name="Wang K."/>
            <person name="Pan B."/>
            <person name="Chen J."/>
            <person name="Bao Y."/>
            <person name="Liu F."/>
            <person name="Qi X."/>
            <person name="Gang D.R."/>
            <person name="Wen J."/>
            <person name="Li J."/>
        </authorList>
    </citation>
    <scope>NUCLEOTIDE SEQUENCE</scope>
    <source>
        <strain evidence="2">Dzin_1.0</strain>
    </source>
</reference>
<feature type="region of interest" description="Disordered" evidence="1">
    <location>
        <begin position="35"/>
        <end position="70"/>
    </location>
</feature>
<dbReference type="InterPro" id="IPR039300">
    <property type="entry name" value="JASON"/>
</dbReference>
<dbReference type="Proteomes" id="UP001085076">
    <property type="component" value="Miscellaneous, Linkage group lg06"/>
</dbReference>
<feature type="compositionally biased region" description="Acidic residues" evidence="1">
    <location>
        <begin position="124"/>
        <end position="149"/>
    </location>
</feature>
<feature type="region of interest" description="Disordered" evidence="1">
    <location>
        <begin position="292"/>
        <end position="383"/>
    </location>
</feature>
<dbReference type="PANTHER" id="PTHR33318">
    <property type="entry name" value="ASPARTYL/GLUTAMYL-TRNA(ASN/GLN) AMIDOTRANSFERASE SUBUNIT"/>
    <property type="match status" value="1"/>
</dbReference>
<comment type="caution">
    <text evidence="2">The sequence shown here is derived from an EMBL/GenBank/DDBJ whole genome shotgun (WGS) entry which is preliminary data.</text>
</comment>
<sequence>MGCFLACFGGPKDRKRRRPVVPATPAHRIHENYMPLGLSISPKKPTPEVASGSPLKFRENQEPGSFGSSKKKVTFDLNVKTYEDVSKYSSDEDVENDVRGGEEKSSPILCTFPDNHRYQNCANSDDDEDCEGAEDEEFEDSDLDEEGEDIGVVGGNEDESYDSYFSLPMDKEREESQEINSPKPITEASPDEQKKILAGKNVRDRSQYVHSVLNPVENLSQWKEVKVRAAPLKLQKENISSELETKVPFSSEPAMKIEKPSRKNSITNSIPIPSAKQEVSVDASLSTWLVSPESSTVDRPQISKSNCSNSSLSREDQPILGALTVDDLKQSVTSSPRRSPSRSPDDMPLLGTVGSYWNDSVSSPSGSNVKGIPNTTSKYSEDRRVNWHSTPFEKRLEKALNNRGAPEACLS</sequence>
<evidence type="ECO:0000313" key="3">
    <source>
        <dbReference type="Proteomes" id="UP001085076"/>
    </source>
</evidence>
<feature type="compositionally biased region" description="Polar residues" evidence="1">
    <location>
        <begin position="355"/>
        <end position="378"/>
    </location>
</feature>
<name>A0A9D5HBN0_9LILI</name>
<organism evidence="2 3">
    <name type="scientific">Dioscorea zingiberensis</name>
    <dbReference type="NCBI Taxonomy" id="325984"/>
    <lineage>
        <taxon>Eukaryota</taxon>
        <taxon>Viridiplantae</taxon>
        <taxon>Streptophyta</taxon>
        <taxon>Embryophyta</taxon>
        <taxon>Tracheophyta</taxon>
        <taxon>Spermatophyta</taxon>
        <taxon>Magnoliopsida</taxon>
        <taxon>Liliopsida</taxon>
        <taxon>Dioscoreales</taxon>
        <taxon>Dioscoreaceae</taxon>
        <taxon>Dioscorea</taxon>
    </lineage>
</organism>
<keyword evidence="3" id="KW-1185">Reference proteome</keyword>
<evidence type="ECO:0000313" key="2">
    <source>
        <dbReference type="EMBL" id="KAJ0970427.1"/>
    </source>
</evidence>
<dbReference type="PANTHER" id="PTHR33318:SF4">
    <property type="entry name" value="OS04G0511700 PROTEIN"/>
    <property type="match status" value="1"/>
</dbReference>